<dbReference type="AlphaFoldDB" id="A0AAV6LZJ5"/>
<dbReference type="PANTHER" id="PTHR33090">
    <property type="entry name" value="DUF3774 DOMAIN PROTEIN-RELATED"/>
    <property type="match status" value="1"/>
</dbReference>
<keyword evidence="3" id="KW-1185">Reference proteome</keyword>
<feature type="region of interest" description="Disordered" evidence="1">
    <location>
        <begin position="62"/>
        <end position="91"/>
    </location>
</feature>
<proteinExistence type="predicted"/>
<feature type="non-terminal residue" evidence="2">
    <location>
        <position position="1"/>
    </location>
</feature>
<accession>A0AAV6LZJ5</accession>
<gene>
    <name evidence="2" type="ORF">SDJN03_27118</name>
</gene>
<feature type="compositionally biased region" description="Basic and acidic residues" evidence="1">
    <location>
        <begin position="69"/>
        <end position="81"/>
    </location>
</feature>
<evidence type="ECO:0000256" key="1">
    <source>
        <dbReference type="SAM" id="MobiDB-lite"/>
    </source>
</evidence>
<dbReference type="InterPro" id="IPR022251">
    <property type="entry name" value="DUF3774_wound-induced"/>
</dbReference>
<dbReference type="EMBL" id="JAGKQH010000018">
    <property type="protein sequence ID" value="KAG6573231.1"/>
    <property type="molecule type" value="Genomic_DNA"/>
</dbReference>
<organism evidence="2 3">
    <name type="scientific">Cucurbita argyrosperma subsp. sororia</name>
    <dbReference type="NCBI Taxonomy" id="37648"/>
    <lineage>
        <taxon>Eukaryota</taxon>
        <taxon>Viridiplantae</taxon>
        <taxon>Streptophyta</taxon>
        <taxon>Embryophyta</taxon>
        <taxon>Tracheophyta</taxon>
        <taxon>Spermatophyta</taxon>
        <taxon>Magnoliopsida</taxon>
        <taxon>eudicotyledons</taxon>
        <taxon>Gunneridae</taxon>
        <taxon>Pentapetalae</taxon>
        <taxon>rosids</taxon>
        <taxon>fabids</taxon>
        <taxon>Cucurbitales</taxon>
        <taxon>Cucurbitaceae</taxon>
        <taxon>Cucurbiteae</taxon>
        <taxon>Cucurbita</taxon>
    </lineage>
</organism>
<evidence type="ECO:0000313" key="2">
    <source>
        <dbReference type="EMBL" id="KAG6573231.1"/>
    </source>
</evidence>
<evidence type="ECO:0000313" key="3">
    <source>
        <dbReference type="Proteomes" id="UP000685013"/>
    </source>
</evidence>
<protein>
    <submittedName>
        <fullName evidence="2">Uncharacterized protein</fullName>
    </submittedName>
</protein>
<dbReference type="Proteomes" id="UP000685013">
    <property type="component" value="Chromosome 18"/>
</dbReference>
<name>A0AAV6LZJ5_9ROSI</name>
<reference evidence="2 3" key="1">
    <citation type="journal article" date="2021" name="Hortic Res">
        <title>The domestication of Cucurbita argyrosperma as revealed by the genome of its wild relative.</title>
        <authorList>
            <person name="Barrera-Redondo J."/>
            <person name="Sanchez-de la Vega G."/>
            <person name="Aguirre-Liguori J.A."/>
            <person name="Castellanos-Morales G."/>
            <person name="Gutierrez-Guerrero Y.T."/>
            <person name="Aguirre-Dugua X."/>
            <person name="Aguirre-Planter E."/>
            <person name="Tenaillon M.I."/>
            <person name="Lira-Saade R."/>
            <person name="Eguiarte L.E."/>
        </authorList>
    </citation>
    <scope>NUCLEOTIDE SEQUENCE [LARGE SCALE GENOMIC DNA]</scope>
    <source>
        <strain evidence="2">JBR-2021</strain>
    </source>
</reference>
<dbReference type="Pfam" id="PF12609">
    <property type="entry name" value="DUF3774"/>
    <property type="match status" value="1"/>
</dbReference>
<sequence length="129" mass="14318">MFWKKRNVAIWAPPATPSFHRKSAHLNEAYTDYRTRRSFQLSKLHSTTSFYRPLSLPLYGGETGGMNDQRAEREPAAKGLRDPSGSSSQTTGFCSAVGSIAAMAAKAEKVKRAEESLRTVMYLSCWGPN</sequence>
<comment type="caution">
    <text evidence="2">The sequence shown here is derived from an EMBL/GenBank/DDBJ whole genome shotgun (WGS) entry which is preliminary data.</text>
</comment>